<dbReference type="RefSeq" id="XP_016452768.1">
    <property type="nucleotide sequence ID" value="XM_016597282.1"/>
</dbReference>
<name>A0A1S3YL45_TOBAC</name>
<protein>
    <submittedName>
        <fullName evidence="1">Uncharacterized protein isoform X2</fullName>
    </submittedName>
</protein>
<dbReference type="PaxDb" id="4097-A0A1S3YL45"/>
<dbReference type="PANTHER" id="PTHR34206">
    <property type="entry name" value="OS06G0193300 PROTEIN"/>
    <property type="match status" value="1"/>
</dbReference>
<dbReference type="OMA" id="QMCIISY"/>
<dbReference type="AlphaFoldDB" id="A0A1S3YL45"/>
<gene>
    <name evidence="1" type="primary">LOC107777285</name>
</gene>
<evidence type="ECO:0000313" key="1">
    <source>
        <dbReference type="RefSeq" id="XP_016452768.1"/>
    </source>
</evidence>
<proteinExistence type="predicted"/>
<organism evidence="1">
    <name type="scientific">Nicotiana tabacum</name>
    <name type="common">Common tobacco</name>
    <dbReference type="NCBI Taxonomy" id="4097"/>
    <lineage>
        <taxon>Eukaryota</taxon>
        <taxon>Viridiplantae</taxon>
        <taxon>Streptophyta</taxon>
        <taxon>Embryophyta</taxon>
        <taxon>Tracheophyta</taxon>
        <taxon>Spermatophyta</taxon>
        <taxon>Magnoliopsida</taxon>
        <taxon>eudicotyledons</taxon>
        <taxon>Gunneridae</taxon>
        <taxon>Pentapetalae</taxon>
        <taxon>asterids</taxon>
        <taxon>lamiids</taxon>
        <taxon>Solanales</taxon>
        <taxon>Solanaceae</taxon>
        <taxon>Nicotianoideae</taxon>
        <taxon>Nicotianeae</taxon>
        <taxon>Nicotiana</taxon>
    </lineage>
</organism>
<dbReference type="PANTHER" id="PTHR34206:SF5">
    <property type="match status" value="1"/>
</dbReference>
<dbReference type="OrthoDB" id="581210at2759"/>
<reference evidence="1" key="1">
    <citation type="submission" date="2025-08" db="UniProtKB">
        <authorList>
            <consortium name="RefSeq"/>
        </authorList>
    </citation>
    <scope>IDENTIFICATION</scope>
</reference>
<dbReference type="STRING" id="4097.A0A1S3YL45"/>
<accession>A0A1S3YL45</accession>
<sequence>MCPNLCTTGTELTPTLNNGQMCIISYWHVALLKSHSNTAKQKLALHLQFFLPFFSSLGSMAVTYSLSAPILINKSSSTARTSLSAHRVEVRASCHNISIHVSATTTTTSPLQIGSTSRNRLVFEDKSTGVICYKDENGEITCEGYDEGPRFCQQVPKSSYKSRDEEIIELLQKCWLHIAAAAE</sequence>